<dbReference type="GO" id="GO:0008270">
    <property type="term" value="F:zinc ion binding"/>
    <property type="evidence" value="ECO:0007669"/>
    <property type="project" value="UniProtKB-UniRule"/>
</dbReference>
<dbReference type="UniPathway" id="UPA00034">
    <property type="reaction ID" value="UER00021"/>
</dbReference>
<dbReference type="PANTHER" id="PTHR43808:SF31">
    <property type="entry name" value="N-ACETYL-L-CITRULLINE DEACETYLASE"/>
    <property type="match status" value="1"/>
</dbReference>
<dbReference type="EMBL" id="QUMO01000002">
    <property type="protein sequence ID" value="REF87396.1"/>
    <property type="molecule type" value="Genomic_DNA"/>
</dbReference>
<dbReference type="NCBIfam" id="NF009557">
    <property type="entry name" value="PRK13009.1"/>
    <property type="match status" value="1"/>
</dbReference>
<dbReference type="SUPFAM" id="SSF55031">
    <property type="entry name" value="Bacterial exopeptidase dimerisation domain"/>
    <property type="match status" value="1"/>
</dbReference>
<comment type="caution">
    <text evidence="17">The sequence shown here is derived from an EMBL/GenBank/DDBJ whole genome shotgun (WGS) entry which is preliminary data.</text>
</comment>
<dbReference type="InterPro" id="IPR005941">
    <property type="entry name" value="DapE_proteobac"/>
</dbReference>
<evidence type="ECO:0000256" key="13">
    <source>
        <dbReference type="ARBA" id="ARBA00031891"/>
    </source>
</evidence>
<comment type="similarity">
    <text evidence="2 15">Belongs to the peptidase M20A family. DapE subfamily.</text>
</comment>
<dbReference type="EC" id="3.5.1.18" evidence="4 15"/>
<dbReference type="Gene3D" id="3.40.630.10">
    <property type="entry name" value="Zn peptidases"/>
    <property type="match status" value="2"/>
</dbReference>
<comment type="pathway">
    <text evidence="1 15">Amino-acid biosynthesis; L-lysine biosynthesis via DAP pathway; LL-2,6-diaminopimelate from (S)-tetrahydrodipicolinate (succinylase route): step 3/3.</text>
</comment>
<evidence type="ECO:0000256" key="3">
    <source>
        <dbReference type="ARBA" id="ARBA00011738"/>
    </source>
</evidence>
<keyword evidence="10 15" id="KW-0220">Diaminopimelate biosynthesis</keyword>
<feature type="binding site" evidence="15">
    <location>
        <position position="136"/>
    </location>
    <ligand>
        <name>Zn(2+)</name>
        <dbReference type="ChEBI" id="CHEBI:29105"/>
        <label>1</label>
    </ligand>
</feature>
<evidence type="ECO:0000259" key="16">
    <source>
        <dbReference type="Pfam" id="PF07687"/>
    </source>
</evidence>
<dbReference type="GO" id="GO:0008777">
    <property type="term" value="F:acetylornithine deacetylase activity"/>
    <property type="evidence" value="ECO:0007669"/>
    <property type="project" value="TreeGrafter"/>
</dbReference>
<evidence type="ECO:0000256" key="1">
    <source>
        <dbReference type="ARBA" id="ARBA00005130"/>
    </source>
</evidence>
<dbReference type="InterPro" id="IPR036264">
    <property type="entry name" value="Bact_exopeptidase_dim_dom"/>
</dbReference>
<reference evidence="17 18" key="1">
    <citation type="submission" date="2018-08" db="EMBL/GenBank/DDBJ databases">
        <title>Genomic Encyclopedia of Type Strains, Phase IV (KMG-IV): sequencing the most valuable type-strain genomes for metagenomic binning, comparative biology and taxonomic classification.</title>
        <authorList>
            <person name="Goeker M."/>
        </authorList>
    </citation>
    <scope>NUCLEOTIDE SEQUENCE [LARGE SCALE GENOMIC DNA]</scope>
    <source>
        <strain evidence="17 18">BW863</strain>
    </source>
</reference>
<dbReference type="GO" id="GO:0050897">
    <property type="term" value="F:cobalt ion binding"/>
    <property type="evidence" value="ECO:0007669"/>
    <property type="project" value="UniProtKB-UniRule"/>
</dbReference>
<protein>
    <recommendedName>
        <fullName evidence="5 15">Succinyl-diaminopimelate desuccinylase</fullName>
        <shortName evidence="15">SDAP desuccinylase</shortName>
        <ecNumber evidence="4 15">3.5.1.18</ecNumber>
    </recommendedName>
    <alternativeName>
        <fullName evidence="13 15">N-succinyl-LL-2,6-diaminoheptanedioate amidohydrolase</fullName>
    </alternativeName>
</protein>
<dbReference type="GO" id="GO:0009089">
    <property type="term" value="P:lysine biosynthetic process via diaminopimelate"/>
    <property type="evidence" value="ECO:0007669"/>
    <property type="project" value="UniProtKB-UniRule"/>
</dbReference>
<proteinExistence type="inferred from homology"/>
<comment type="cofactor">
    <cofactor evidence="15">
        <name>Zn(2+)</name>
        <dbReference type="ChEBI" id="CHEBI:29105"/>
    </cofactor>
    <cofactor evidence="15">
        <name>Co(2+)</name>
        <dbReference type="ChEBI" id="CHEBI:48828"/>
    </cofactor>
    <text evidence="15">Binds 2 Zn(2+) or Co(2+) ions per subunit.</text>
</comment>
<dbReference type="PANTHER" id="PTHR43808">
    <property type="entry name" value="ACETYLORNITHINE DEACETYLASE"/>
    <property type="match status" value="1"/>
</dbReference>
<evidence type="ECO:0000313" key="18">
    <source>
        <dbReference type="Proteomes" id="UP000256900"/>
    </source>
</evidence>
<keyword evidence="9 15" id="KW-0862">Zinc</keyword>
<gene>
    <name evidence="15" type="primary">dapE</name>
    <name evidence="17" type="ORF">DES32_1017</name>
</gene>
<evidence type="ECO:0000256" key="9">
    <source>
        <dbReference type="ARBA" id="ARBA00022833"/>
    </source>
</evidence>
<keyword evidence="18" id="KW-1185">Reference proteome</keyword>
<evidence type="ECO:0000256" key="2">
    <source>
        <dbReference type="ARBA" id="ARBA00006746"/>
    </source>
</evidence>
<evidence type="ECO:0000256" key="8">
    <source>
        <dbReference type="ARBA" id="ARBA00022801"/>
    </source>
</evidence>
<keyword evidence="8 15" id="KW-0378">Hydrolase</keyword>
<name>A0A3D9Z7Y7_9HYPH</name>
<keyword evidence="7 15" id="KW-0479">Metal-binding</keyword>
<dbReference type="CDD" id="cd03891">
    <property type="entry name" value="M20_DapE_proteobac"/>
    <property type="match status" value="1"/>
</dbReference>
<keyword evidence="12 15" id="KW-0170">Cobalt</keyword>
<evidence type="ECO:0000256" key="11">
    <source>
        <dbReference type="ARBA" id="ARBA00023154"/>
    </source>
</evidence>
<dbReference type="GO" id="GO:0006526">
    <property type="term" value="P:L-arginine biosynthetic process"/>
    <property type="evidence" value="ECO:0007669"/>
    <property type="project" value="TreeGrafter"/>
</dbReference>
<evidence type="ECO:0000256" key="6">
    <source>
        <dbReference type="ARBA" id="ARBA00022605"/>
    </source>
</evidence>
<dbReference type="InterPro" id="IPR050072">
    <property type="entry name" value="Peptidase_M20A"/>
</dbReference>
<evidence type="ECO:0000313" key="17">
    <source>
        <dbReference type="EMBL" id="REF87396.1"/>
    </source>
</evidence>
<dbReference type="AlphaFoldDB" id="A0A3D9Z7Y7"/>
<feature type="active site" description="Proton acceptor" evidence="15">
    <location>
        <position position="170"/>
    </location>
</feature>
<dbReference type="InterPro" id="IPR002933">
    <property type="entry name" value="Peptidase_M20"/>
</dbReference>
<dbReference type="HAMAP" id="MF_01690">
    <property type="entry name" value="DapE"/>
    <property type="match status" value="1"/>
</dbReference>
<keyword evidence="6 15" id="KW-0028">Amino-acid biosynthesis</keyword>
<feature type="domain" description="Peptidase M20 dimerisation" evidence="16">
    <location>
        <begin position="212"/>
        <end position="315"/>
    </location>
</feature>
<sequence length="418" mass="44722">MWSNAASCPARTAPTASIRLELLAGVTGMSQRSELARELTRALIRCHSVTPQDGGALAVLEEQLKPAGFAIYRLRFSEPGAPDVDNLYARIGNGAPYLVFAGHTDVVPPGDTAAWRFDPFSAEIAEGEVWGRGAVDMKGAVAAFTAAALDYVATHQPLKGSIGLLITGDEEGPSVNGTVKLLQWAAKQGEHFDHCLVGEPTNVEALGDTIKIGRRGSLTGTLVVHGTQGHVAYPQRADNPIPHLLRLLTALIAPPLDDGSAEFDPSHLEILTVDVGNPATNVIPATARARFNIRFNDLWTPQTLSAEIDRRAAAVAGGARYELSFDPCNALAFVTARDHFTDLAVEAIAAHSGRIAHFSTSGGTSDARFIRNYCPVIEFGLVGATMHKIDERVPLADIDTLADIYSEILERYFDQAPV</sequence>
<accession>A0A3D9Z7Y7</accession>
<dbReference type="NCBIfam" id="TIGR01246">
    <property type="entry name" value="dapE_proteo"/>
    <property type="match status" value="1"/>
</dbReference>
<dbReference type="InterPro" id="IPR001261">
    <property type="entry name" value="ArgE/DapE_CS"/>
</dbReference>
<organism evidence="17 18">
    <name type="scientific">Methylovirgula ligni</name>
    <dbReference type="NCBI Taxonomy" id="569860"/>
    <lineage>
        <taxon>Bacteria</taxon>
        <taxon>Pseudomonadati</taxon>
        <taxon>Pseudomonadota</taxon>
        <taxon>Alphaproteobacteria</taxon>
        <taxon>Hyphomicrobiales</taxon>
        <taxon>Beijerinckiaceae</taxon>
        <taxon>Methylovirgula</taxon>
    </lineage>
</organism>
<dbReference type="Pfam" id="PF01546">
    <property type="entry name" value="Peptidase_M20"/>
    <property type="match status" value="1"/>
</dbReference>
<evidence type="ECO:0000256" key="14">
    <source>
        <dbReference type="ARBA" id="ARBA00051301"/>
    </source>
</evidence>
<dbReference type="Pfam" id="PF07687">
    <property type="entry name" value="M20_dimer"/>
    <property type="match status" value="1"/>
</dbReference>
<keyword evidence="11 15" id="KW-0457">Lysine biosynthesis</keyword>
<dbReference type="PROSITE" id="PS00759">
    <property type="entry name" value="ARGE_DAPE_CPG2_2"/>
    <property type="match status" value="1"/>
</dbReference>
<evidence type="ECO:0000256" key="15">
    <source>
        <dbReference type="HAMAP-Rule" id="MF_01690"/>
    </source>
</evidence>
<dbReference type="SUPFAM" id="SSF53187">
    <property type="entry name" value="Zn-dependent exopeptidases"/>
    <property type="match status" value="1"/>
</dbReference>
<dbReference type="GO" id="GO:0009014">
    <property type="term" value="F:succinyl-diaminopimelate desuccinylase activity"/>
    <property type="evidence" value="ECO:0007669"/>
    <property type="project" value="UniProtKB-UniRule"/>
</dbReference>
<dbReference type="GO" id="GO:0019877">
    <property type="term" value="P:diaminopimelate biosynthetic process"/>
    <property type="evidence" value="ECO:0007669"/>
    <property type="project" value="UniProtKB-UniRule"/>
</dbReference>
<dbReference type="InterPro" id="IPR011650">
    <property type="entry name" value="Peptidase_M20_dimer"/>
</dbReference>
<comment type="function">
    <text evidence="15">Catalyzes the hydrolysis of N-succinyl-L,L-diaminopimelic acid (SDAP), forming succinate and LL-2,6-diaminopimelate (DAP), an intermediate involved in the bacterial biosynthesis of lysine and meso-diaminopimelic acid, an essential component of bacterial cell walls.</text>
</comment>
<feature type="binding site" evidence="15">
    <location>
        <position position="103"/>
    </location>
    <ligand>
        <name>Zn(2+)</name>
        <dbReference type="ChEBI" id="CHEBI:29105"/>
        <label>1</label>
    </ligand>
</feature>
<dbReference type="Proteomes" id="UP000256900">
    <property type="component" value="Unassembled WGS sequence"/>
</dbReference>
<feature type="binding site" evidence="15">
    <location>
        <position position="136"/>
    </location>
    <ligand>
        <name>Zn(2+)</name>
        <dbReference type="ChEBI" id="CHEBI:29105"/>
        <label>2</label>
    </ligand>
</feature>
<evidence type="ECO:0000256" key="12">
    <source>
        <dbReference type="ARBA" id="ARBA00023285"/>
    </source>
</evidence>
<evidence type="ECO:0000256" key="4">
    <source>
        <dbReference type="ARBA" id="ARBA00011921"/>
    </source>
</evidence>
<comment type="catalytic activity">
    <reaction evidence="14 15">
        <text>N-succinyl-(2S,6S)-2,6-diaminopimelate + H2O = (2S,6S)-2,6-diaminopimelate + succinate</text>
        <dbReference type="Rhea" id="RHEA:22608"/>
        <dbReference type="ChEBI" id="CHEBI:15377"/>
        <dbReference type="ChEBI" id="CHEBI:30031"/>
        <dbReference type="ChEBI" id="CHEBI:57609"/>
        <dbReference type="ChEBI" id="CHEBI:58087"/>
        <dbReference type="EC" id="3.5.1.18"/>
    </reaction>
</comment>
<feature type="binding site" evidence="15">
    <location>
        <position position="199"/>
    </location>
    <ligand>
        <name>Zn(2+)</name>
        <dbReference type="ChEBI" id="CHEBI:29105"/>
        <label>1</label>
    </ligand>
</feature>
<feature type="binding site" evidence="15">
    <location>
        <position position="387"/>
    </location>
    <ligand>
        <name>Zn(2+)</name>
        <dbReference type="ChEBI" id="CHEBI:29105"/>
        <label>2</label>
    </ligand>
</feature>
<feature type="binding site" evidence="15">
    <location>
        <position position="171"/>
    </location>
    <ligand>
        <name>Zn(2+)</name>
        <dbReference type="ChEBI" id="CHEBI:29105"/>
        <label>2</label>
    </ligand>
</feature>
<evidence type="ECO:0000256" key="5">
    <source>
        <dbReference type="ARBA" id="ARBA00022391"/>
    </source>
</evidence>
<comment type="subunit">
    <text evidence="3 15">Homodimer.</text>
</comment>
<feature type="active site" evidence="15">
    <location>
        <position position="105"/>
    </location>
</feature>
<evidence type="ECO:0000256" key="7">
    <source>
        <dbReference type="ARBA" id="ARBA00022723"/>
    </source>
</evidence>
<evidence type="ECO:0000256" key="10">
    <source>
        <dbReference type="ARBA" id="ARBA00022915"/>
    </source>
</evidence>